<dbReference type="Pfam" id="PF00031">
    <property type="entry name" value="Cystatin"/>
    <property type="match status" value="1"/>
</dbReference>
<proteinExistence type="inferred from homology"/>
<evidence type="ECO:0000313" key="5">
    <source>
        <dbReference type="Proteomes" id="UP000002852"/>
    </source>
</evidence>
<organism evidence="4 5">
    <name type="scientific">Xiphophorus maculatus</name>
    <name type="common">Southern platyfish</name>
    <name type="synonym">Platypoecilus maculatus</name>
    <dbReference type="NCBI Taxonomy" id="8083"/>
    <lineage>
        <taxon>Eukaryota</taxon>
        <taxon>Metazoa</taxon>
        <taxon>Chordata</taxon>
        <taxon>Craniata</taxon>
        <taxon>Vertebrata</taxon>
        <taxon>Euteleostomi</taxon>
        <taxon>Actinopterygii</taxon>
        <taxon>Neopterygii</taxon>
        <taxon>Teleostei</taxon>
        <taxon>Neoteleostei</taxon>
        <taxon>Acanthomorphata</taxon>
        <taxon>Ovalentaria</taxon>
        <taxon>Atherinomorphae</taxon>
        <taxon>Cyprinodontiformes</taxon>
        <taxon>Poeciliidae</taxon>
        <taxon>Poeciliinae</taxon>
        <taxon>Xiphophorus</taxon>
    </lineage>
</organism>
<evidence type="ECO:0000259" key="3">
    <source>
        <dbReference type="SMART" id="SM00043"/>
    </source>
</evidence>
<dbReference type="GO" id="GO:0031982">
    <property type="term" value="C:vesicle"/>
    <property type="evidence" value="ECO:0007669"/>
    <property type="project" value="TreeGrafter"/>
</dbReference>
<reference evidence="4" key="3">
    <citation type="submission" date="2025-08" db="UniProtKB">
        <authorList>
            <consortium name="Ensembl"/>
        </authorList>
    </citation>
    <scope>IDENTIFICATION</scope>
    <source>
        <strain evidence="4">JP 163 A</strain>
    </source>
</reference>
<dbReference type="SMART" id="SM00043">
    <property type="entry name" value="CY"/>
    <property type="match status" value="1"/>
</dbReference>
<dbReference type="GeneID" id="111609412"/>
<dbReference type="GO" id="GO:0004869">
    <property type="term" value="F:cysteine-type endopeptidase inhibitor activity"/>
    <property type="evidence" value="ECO:0007669"/>
    <property type="project" value="InterPro"/>
</dbReference>
<accession>A0A3B5QW70</accession>
<dbReference type="KEGG" id="xma:111609412"/>
<reference evidence="5" key="2">
    <citation type="journal article" date="2013" name="Nat. Genet.">
        <title>The genome of the platyfish, Xiphophorus maculatus, provides insights into evolutionary adaptation and several complex traits.</title>
        <authorList>
            <person name="Schartl M."/>
            <person name="Walter R.B."/>
            <person name="Shen Y."/>
            <person name="Garcia T."/>
            <person name="Catchen J."/>
            <person name="Amores A."/>
            <person name="Braasch I."/>
            <person name="Chalopin D."/>
            <person name="Volff J.N."/>
            <person name="Lesch K.P."/>
            <person name="Bisazza A."/>
            <person name="Minx P."/>
            <person name="Hillier L."/>
            <person name="Wilson R.K."/>
            <person name="Fuerstenberg S."/>
            <person name="Boore J."/>
            <person name="Searle S."/>
            <person name="Postlethwait J.H."/>
            <person name="Warren W.C."/>
        </authorList>
    </citation>
    <scope>NUCLEOTIDE SEQUENCE [LARGE SCALE GENOMIC DNA]</scope>
    <source>
        <strain evidence="5">JP 163 A</strain>
    </source>
</reference>
<dbReference type="InParanoid" id="A0A3B5QW70"/>
<evidence type="ECO:0000313" key="4">
    <source>
        <dbReference type="Ensembl" id="ENSXMAP00000035498.1"/>
    </source>
</evidence>
<dbReference type="InterPro" id="IPR000010">
    <property type="entry name" value="Cystatin_dom"/>
</dbReference>
<dbReference type="Ensembl" id="ENSXMAT00000038611.1">
    <property type="protein sequence ID" value="ENSXMAP00000035498.1"/>
    <property type="gene ID" value="ENSXMAG00000024574.1"/>
</dbReference>
<evidence type="ECO:0000256" key="1">
    <source>
        <dbReference type="ARBA" id="ARBA00009403"/>
    </source>
</evidence>
<feature type="signal peptide" evidence="2">
    <location>
        <begin position="1"/>
        <end position="19"/>
    </location>
</feature>
<evidence type="ECO:0000256" key="2">
    <source>
        <dbReference type="SAM" id="SignalP"/>
    </source>
</evidence>
<dbReference type="GO" id="GO:0005737">
    <property type="term" value="C:cytoplasm"/>
    <property type="evidence" value="ECO:0007669"/>
    <property type="project" value="TreeGrafter"/>
</dbReference>
<dbReference type="InterPro" id="IPR046350">
    <property type="entry name" value="Cystatin_sf"/>
</dbReference>
<reference evidence="5" key="1">
    <citation type="submission" date="2012-01" db="EMBL/GenBank/DDBJ databases">
        <authorList>
            <person name="Walter R."/>
            <person name="Schartl M."/>
            <person name="Warren W."/>
        </authorList>
    </citation>
    <scope>NUCLEOTIDE SEQUENCE [LARGE SCALE GENOMIC DNA]</scope>
    <source>
        <strain evidence="5">JP 163 A</strain>
    </source>
</reference>
<comment type="similarity">
    <text evidence="1">Belongs to the cystatin family.</text>
</comment>
<dbReference type="SUPFAM" id="SSF54403">
    <property type="entry name" value="Cystatin/monellin"/>
    <property type="match status" value="1"/>
</dbReference>
<keyword evidence="5" id="KW-1185">Reference proteome</keyword>
<protein>
    <submittedName>
        <fullName evidence="4">Si:busm1-57f23.1</fullName>
    </submittedName>
</protein>
<dbReference type="GeneTree" id="ENSGT00390000009872"/>
<feature type="chain" id="PRO_5018780289" evidence="2">
    <location>
        <begin position="20"/>
        <end position="139"/>
    </location>
</feature>
<dbReference type="PANTHER" id="PTHR46186:SF13">
    <property type="entry name" value="SI:BUSM1-57F23.1"/>
    <property type="match status" value="1"/>
</dbReference>
<dbReference type="Gene3D" id="3.10.450.10">
    <property type="match status" value="1"/>
</dbReference>
<dbReference type="Proteomes" id="UP000002852">
    <property type="component" value="Unassembled WGS sequence"/>
</dbReference>
<dbReference type="AlphaFoldDB" id="A0A3B5QW70"/>
<dbReference type="PANTHER" id="PTHR46186">
    <property type="entry name" value="CYSTATIN"/>
    <property type="match status" value="1"/>
</dbReference>
<dbReference type="RefSeq" id="XP_023193517.1">
    <property type="nucleotide sequence ID" value="XM_023337749.1"/>
</dbReference>
<keyword evidence="2" id="KW-0732">Signal</keyword>
<sequence length="139" mass="15889">MSLPLSLLICLSVFQLCLGAQPEKRHIKEQGWTEKRPESKDVQKAAQYAVEMFNKKVKNKVFFKLISITSAKSKVTNRINFKIIAILRSTICPKMKTIDLRNCILGKEQLKCQFVVTLDPGNSKYYLKSKKCHKVAKKG</sequence>
<dbReference type="OMA" id="TCKFEVT"/>
<dbReference type="GO" id="GO:0005615">
    <property type="term" value="C:extracellular space"/>
    <property type="evidence" value="ECO:0007669"/>
    <property type="project" value="TreeGrafter"/>
</dbReference>
<feature type="domain" description="Cystatin" evidence="3">
    <location>
        <begin position="27"/>
        <end position="133"/>
    </location>
</feature>
<dbReference type="OrthoDB" id="8886803at2759"/>
<name>A0A3B5QW70_XIPMA</name>
<reference evidence="4" key="4">
    <citation type="submission" date="2025-09" db="UniProtKB">
        <authorList>
            <consortium name="Ensembl"/>
        </authorList>
    </citation>
    <scope>IDENTIFICATION</scope>
    <source>
        <strain evidence="4">JP 163 A</strain>
    </source>
</reference>